<gene>
    <name evidence="1" type="ORF">ACFQ2O_17480</name>
</gene>
<protein>
    <submittedName>
        <fullName evidence="1">RBBP9/YdeN family alpha/beta hydrolase</fullName>
    </submittedName>
</protein>
<dbReference type="Pfam" id="PF06821">
    <property type="entry name" value="Ser_hydrolase"/>
    <property type="match status" value="1"/>
</dbReference>
<accession>A0ABW3SSY1</accession>
<dbReference type="RefSeq" id="WP_377530762.1">
    <property type="nucleotide sequence ID" value="NZ_JBHTLD010000201.1"/>
</dbReference>
<dbReference type="SUPFAM" id="SSF53474">
    <property type="entry name" value="alpha/beta-Hydrolases"/>
    <property type="match status" value="1"/>
</dbReference>
<keyword evidence="2" id="KW-1185">Reference proteome</keyword>
<dbReference type="EMBL" id="JBHTLD010000201">
    <property type="protein sequence ID" value="MFD1188008.1"/>
    <property type="molecule type" value="Genomic_DNA"/>
</dbReference>
<dbReference type="Gene3D" id="3.40.50.1820">
    <property type="entry name" value="alpha/beta hydrolase"/>
    <property type="match status" value="1"/>
</dbReference>
<evidence type="ECO:0000313" key="1">
    <source>
        <dbReference type="EMBL" id="MFD1188008.1"/>
    </source>
</evidence>
<dbReference type="InterPro" id="IPR010662">
    <property type="entry name" value="RBBP9/YdeN"/>
</dbReference>
<keyword evidence="1" id="KW-0378">Hydrolase</keyword>
<name>A0ABW3SSY1_9BACT</name>
<dbReference type="InterPro" id="IPR029058">
    <property type="entry name" value="AB_hydrolase_fold"/>
</dbReference>
<dbReference type="Proteomes" id="UP001597094">
    <property type="component" value="Unassembled WGS sequence"/>
</dbReference>
<organism evidence="1 2">
    <name type="scientific">Pontibacter rugosus</name>
    <dbReference type="NCBI Taxonomy" id="1745966"/>
    <lineage>
        <taxon>Bacteria</taxon>
        <taxon>Pseudomonadati</taxon>
        <taxon>Bacteroidota</taxon>
        <taxon>Cytophagia</taxon>
        <taxon>Cytophagales</taxon>
        <taxon>Hymenobacteraceae</taxon>
        <taxon>Pontibacter</taxon>
    </lineage>
</organism>
<comment type="caution">
    <text evidence="1">The sequence shown here is derived from an EMBL/GenBank/DDBJ whole genome shotgun (WGS) entry which is preliminary data.</text>
</comment>
<proteinExistence type="predicted"/>
<dbReference type="GO" id="GO:0016787">
    <property type="term" value="F:hydrolase activity"/>
    <property type="evidence" value="ECO:0007669"/>
    <property type="project" value="UniProtKB-KW"/>
</dbReference>
<evidence type="ECO:0000313" key="2">
    <source>
        <dbReference type="Proteomes" id="UP001597094"/>
    </source>
</evidence>
<sequence length="180" mass="19867">MKHSTLILVPGLGDSGPQHWQTLWQQQYPAFKRVQQRDWDTPDREEWVEALHTQIMENKPEEVVLVAHSLACITVAFWAQKYKPKIKGALLVAPADTEAPDFPAGCTGFAPVPLSRLPFPSIVVSSSNDEYMTAQRAQQLAEVWGSRYVNIGMAGHINSASGYGHWSQGLELLKGVGGTV</sequence>
<reference evidence="2" key="1">
    <citation type="journal article" date="2019" name="Int. J. Syst. Evol. Microbiol.">
        <title>The Global Catalogue of Microorganisms (GCM) 10K type strain sequencing project: providing services to taxonomists for standard genome sequencing and annotation.</title>
        <authorList>
            <consortium name="The Broad Institute Genomics Platform"/>
            <consortium name="The Broad Institute Genome Sequencing Center for Infectious Disease"/>
            <person name="Wu L."/>
            <person name="Ma J."/>
        </authorList>
    </citation>
    <scope>NUCLEOTIDE SEQUENCE [LARGE SCALE GENOMIC DNA]</scope>
    <source>
        <strain evidence="2">JCM 31319</strain>
    </source>
</reference>